<dbReference type="Gene3D" id="3.40.50.1110">
    <property type="entry name" value="SGNH hydrolase"/>
    <property type="match status" value="1"/>
</dbReference>
<evidence type="ECO:0000313" key="3">
    <source>
        <dbReference type="Proteomes" id="UP001320420"/>
    </source>
</evidence>
<gene>
    <name evidence="2" type="ORF">SLS62_008466</name>
</gene>
<dbReference type="Pfam" id="PF13472">
    <property type="entry name" value="Lipase_GDSL_2"/>
    <property type="match status" value="1"/>
</dbReference>
<organism evidence="2 3">
    <name type="scientific">Diatrype stigma</name>
    <dbReference type="NCBI Taxonomy" id="117547"/>
    <lineage>
        <taxon>Eukaryota</taxon>
        <taxon>Fungi</taxon>
        <taxon>Dikarya</taxon>
        <taxon>Ascomycota</taxon>
        <taxon>Pezizomycotina</taxon>
        <taxon>Sordariomycetes</taxon>
        <taxon>Xylariomycetidae</taxon>
        <taxon>Xylariales</taxon>
        <taxon>Diatrypaceae</taxon>
        <taxon>Diatrype</taxon>
    </lineage>
</organism>
<dbReference type="PANTHER" id="PTHR37981">
    <property type="entry name" value="LIPASE 2"/>
    <property type="match status" value="1"/>
</dbReference>
<dbReference type="InterPro" id="IPR013830">
    <property type="entry name" value="SGNH_hydro"/>
</dbReference>
<sequence>MPLHIAQIGSSFAAGPGIPPVADSRAMRSGANFASLVRQRLEAEGDSGARLTDLSVSGATLLQLVSERQDGRFAPQIDLLPADADVVLALGGGNDIGYIGGLFEDTLAAAPWPARLLARLLFGAGAPRKNAPLAVDALAARYGAILDAAHARAPGARVLVVEYVTMLGPDVRPAGSGSGEEADVAFGADRVAHHRAVAAQLLQATAMAADAPERRAWCARVEVDGPSRAHGVGSAEPWVNGFSWGLFWAGGAFHPNAEGMKAVSELVYRKLVEMGLVVGKKPGE</sequence>
<dbReference type="GO" id="GO:0006629">
    <property type="term" value="P:lipid metabolic process"/>
    <property type="evidence" value="ECO:0007669"/>
    <property type="project" value="TreeGrafter"/>
</dbReference>
<dbReference type="PANTHER" id="PTHR37981:SF1">
    <property type="entry name" value="SGNH HYDROLASE-TYPE ESTERASE DOMAIN-CONTAINING PROTEIN"/>
    <property type="match status" value="1"/>
</dbReference>
<evidence type="ECO:0000313" key="2">
    <source>
        <dbReference type="EMBL" id="KAK7749071.1"/>
    </source>
</evidence>
<accession>A0AAN9ULA4</accession>
<dbReference type="Proteomes" id="UP001320420">
    <property type="component" value="Unassembled WGS sequence"/>
</dbReference>
<feature type="domain" description="SGNH hydrolase-type esterase" evidence="1">
    <location>
        <begin position="8"/>
        <end position="262"/>
    </location>
</feature>
<name>A0AAN9ULA4_9PEZI</name>
<evidence type="ECO:0000259" key="1">
    <source>
        <dbReference type="Pfam" id="PF13472"/>
    </source>
</evidence>
<dbReference type="GO" id="GO:0016788">
    <property type="term" value="F:hydrolase activity, acting on ester bonds"/>
    <property type="evidence" value="ECO:0007669"/>
    <property type="project" value="InterPro"/>
</dbReference>
<dbReference type="AlphaFoldDB" id="A0AAN9ULA4"/>
<proteinExistence type="predicted"/>
<dbReference type="InterPro" id="IPR037460">
    <property type="entry name" value="SEST-like"/>
</dbReference>
<reference evidence="2 3" key="1">
    <citation type="submission" date="2024-02" db="EMBL/GenBank/DDBJ databases">
        <title>De novo assembly and annotation of 12 fungi associated with fruit tree decline syndrome in Ontario, Canada.</title>
        <authorList>
            <person name="Sulman M."/>
            <person name="Ellouze W."/>
            <person name="Ilyukhin E."/>
        </authorList>
    </citation>
    <scope>NUCLEOTIDE SEQUENCE [LARGE SCALE GENOMIC DNA]</scope>
    <source>
        <strain evidence="2 3">M11/M66-122</strain>
    </source>
</reference>
<dbReference type="CDD" id="cd01823">
    <property type="entry name" value="SEST_like"/>
    <property type="match status" value="1"/>
</dbReference>
<dbReference type="InterPro" id="IPR036514">
    <property type="entry name" value="SGNH_hydro_sf"/>
</dbReference>
<dbReference type="SUPFAM" id="SSF52266">
    <property type="entry name" value="SGNH hydrolase"/>
    <property type="match status" value="1"/>
</dbReference>
<dbReference type="EMBL" id="JAKJXP020000079">
    <property type="protein sequence ID" value="KAK7749071.1"/>
    <property type="molecule type" value="Genomic_DNA"/>
</dbReference>
<comment type="caution">
    <text evidence="2">The sequence shown here is derived from an EMBL/GenBank/DDBJ whole genome shotgun (WGS) entry which is preliminary data.</text>
</comment>
<keyword evidence="3" id="KW-1185">Reference proteome</keyword>
<protein>
    <recommendedName>
        <fullName evidence="1">SGNH hydrolase-type esterase domain-containing protein</fullName>
    </recommendedName>
</protein>